<dbReference type="KEGG" id="bbel:109464708"/>
<accession>A0A6P4XYV2</accession>
<evidence type="ECO:0000256" key="4">
    <source>
        <dbReference type="ARBA" id="ARBA00022771"/>
    </source>
</evidence>
<dbReference type="Gene3D" id="1.20.120.1750">
    <property type="match status" value="2"/>
</dbReference>
<evidence type="ECO:0000313" key="8">
    <source>
        <dbReference type="Proteomes" id="UP000515135"/>
    </source>
</evidence>
<dbReference type="InterPro" id="IPR044066">
    <property type="entry name" value="TRIAD_supradom"/>
</dbReference>
<dbReference type="RefSeq" id="XP_019617328.1">
    <property type="nucleotide sequence ID" value="XM_019761769.1"/>
</dbReference>
<keyword evidence="5" id="KW-0833">Ubl conjugation pathway</keyword>
<dbReference type="PROSITE" id="PS51873">
    <property type="entry name" value="TRIAD"/>
    <property type="match status" value="1"/>
</dbReference>
<keyword evidence="8" id="KW-1185">Reference proteome</keyword>
<evidence type="ECO:0000256" key="6">
    <source>
        <dbReference type="ARBA" id="ARBA00022833"/>
    </source>
</evidence>
<dbReference type="GeneID" id="109464708"/>
<keyword evidence="4" id="KW-0863">Zinc-finger</keyword>
<dbReference type="Proteomes" id="UP000515135">
    <property type="component" value="Unplaced"/>
</dbReference>
<evidence type="ECO:0000256" key="1">
    <source>
        <dbReference type="ARBA" id="ARBA00022679"/>
    </source>
</evidence>
<proteinExistence type="predicted"/>
<evidence type="ECO:0000259" key="7">
    <source>
        <dbReference type="PROSITE" id="PS51873"/>
    </source>
</evidence>
<evidence type="ECO:0000313" key="9">
    <source>
        <dbReference type="RefSeq" id="XP_019617328.1"/>
    </source>
</evidence>
<dbReference type="SUPFAM" id="SSF57850">
    <property type="entry name" value="RING/U-box"/>
    <property type="match status" value="2"/>
</dbReference>
<organism evidence="8 9">
    <name type="scientific">Branchiostoma belcheri</name>
    <name type="common">Amphioxus</name>
    <dbReference type="NCBI Taxonomy" id="7741"/>
    <lineage>
        <taxon>Eukaryota</taxon>
        <taxon>Metazoa</taxon>
        <taxon>Chordata</taxon>
        <taxon>Cephalochordata</taxon>
        <taxon>Leptocardii</taxon>
        <taxon>Amphioxiformes</taxon>
        <taxon>Branchiostomatidae</taxon>
        <taxon>Branchiostoma</taxon>
    </lineage>
</organism>
<dbReference type="OrthoDB" id="419317at2759"/>
<evidence type="ECO:0000256" key="2">
    <source>
        <dbReference type="ARBA" id="ARBA00022723"/>
    </source>
</evidence>
<feature type="domain" description="RING-type" evidence="7">
    <location>
        <begin position="1"/>
        <end position="228"/>
    </location>
</feature>
<reference evidence="9" key="1">
    <citation type="submission" date="2025-08" db="UniProtKB">
        <authorList>
            <consortium name="RefSeq"/>
        </authorList>
    </citation>
    <scope>IDENTIFICATION</scope>
    <source>
        <tissue evidence="9">Gonad</tissue>
    </source>
</reference>
<gene>
    <name evidence="9" type="primary">LOC109464708</name>
</gene>
<sequence length="237" mass="27141">MISWEDDPNTPRARMSCGHAITPETLYIYCQSLLSAGKYIFQCPYISERTGDHCGEEWSYIDVRRLADLSQDDQKRFETMISQNYLRRGRGIQECPRCKSYCERMSNVCRRVVCPLCTVRDGQEYHFCWYCLHSWDTPGNSYCGNHDCRGEDRRLEILRTCSRKTIVGVPGCPAIRACLTCGMLIEHDRACKHMTCICEEKFCFICLTPAILGNYQCGTFNSPCEVADVQTAIPGDD</sequence>
<dbReference type="GO" id="GO:0016740">
    <property type="term" value="F:transferase activity"/>
    <property type="evidence" value="ECO:0007669"/>
    <property type="project" value="UniProtKB-KW"/>
</dbReference>
<keyword evidence="2" id="KW-0479">Metal-binding</keyword>
<dbReference type="GO" id="GO:0008270">
    <property type="term" value="F:zinc ion binding"/>
    <property type="evidence" value="ECO:0007669"/>
    <property type="project" value="UniProtKB-KW"/>
</dbReference>
<keyword evidence="3" id="KW-0677">Repeat</keyword>
<evidence type="ECO:0000256" key="3">
    <source>
        <dbReference type="ARBA" id="ARBA00022737"/>
    </source>
</evidence>
<keyword evidence="6" id="KW-0862">Zinc</keyword>
<name>A0A6P4XYV2_BRABE</name>
<keyword evidence="1" id="KW-0808">Transferase</keyword>
<evidence type="ECO:0000256" key="5">
    <source>
        <dbReference type="ARBA" id="ARBA00022786"/>
    </source>
</evidence>
<dbReference type="AlphaFoldDB" id="A0A6P4XYV2"/>
<protein>
    <submittedName>
        <fullName evidence="9">Uncharacterized protein LOC109464708</fullName>
    </submittedName>
</protein>